<gene>
    <name evidence="3" type="ORF">DO97_19195</name>
</gene>
<dbReference type="Pfam" id="PF02129">
    <property type="entry name" value="Peptidase_S15"/>
    <property type="match status" value="1"/>
</dbReference>
<dbReference type="SMART" id="SM00939">
    <property type="entry name" value="PepX_C"/>
    <property type="match status" value="1"/>
</dbReference>
<sequence>MISETWKTLKAAYPMLQQAIKSLQIFNPQCKLEEADPDVDCEYDVKIPISKGYSLTANIFRSKARMKNSSAEPVIMCAHPYDNHLIPAMGRTPIAGPPQQYRLIPQGHPYPIFSKLTSWESPDPNYWVSAGYTLVNLNLPGYSNSGGTASIVSMAQGTDYREAIEWVGQQDWCTGSIGLLGVSYLAISQFLAAACSYTENGSSALKCIVPWEGLTDVYRDVACPGGVTGSGFLNFWWHTEVKQALNQSVEEFIKTEGAIPPEVIKLHPMMDSYWESKAIKLEEIEVPMLVCGSFSDHELHTRGSHRAFERVSSAQKWLYTHRGGKWSEFYSQEACSLIKDFMDHFLKGESNRFATAKPVRLEIRSSRDEVHELRWEDEWPLSRTEYRKLFLNQTGLQTEIPTSEAEVSYSGKKGSAEFDYTFNVDTELSGFMNLRLWVEARSFNEGSQCSDDMILCVVVDKLDECGRSVRFNGTLGISDDVVTRGYLRVSRREIDSVLSTSWRFEFSGRSKQTLSRGEIVPIDLTLQPSSTFFSKGEGLRLVVASYETCPSPIFTKDLSINSGTHILHFGGRYDSHLSVPVIPA</sequence>
<keyword evidence="1 3" id="KW-0378">Hydrolase</keyword>
<keyword evidence="4" id="KW-1185">Reference proteome</keyword>
<evidence type="ECO:0000313" key="3">
    <source>
        <dbReference type="EMBL" id="KGF73592.1"/>
    </source>
</evidence>
<dbReference type="NCBIfam" id="TIGR00976">
    <property type="entry name" value="CocE_NonD"/>
    <property type="match status" value="1"/>
</dbReference>
<dbReference type="GO" id="GO:0008239">
    <property type="term" value="F:dipeptidyl-peptidase activity"/>
    <property type="evidence" value="ECO:0007669"/>
    <property type="project" value="InterPro"/>
</dbReference>
<dbReference type="InterPro" id="IPR013736">
    <property type="entry name" value="Xaa-Pro_dipept_C"/>
</dbReference>
<protein>
    <submittedName>
        <fullName evidence="3">Hydrolase</fullName>
    </submittedName>
</protein>
<dbReference type="PANTHER" id="PTHR43056">
    <property type="entry name" value="PEPTIDASE S9 PROLYL OLIGOPEPTIDASE"/>
    <property type="match status" value="1"/>
</dbReference>
<dbReference type="STRING" id="1497020.DO97_19195"/>
<dbReference type="InterPro" id="IPR029058">
    <property type="entry name" value="AB_hydrolase_fold"/>
</dbReference>
<dbReference type="EMBL" id="JJML01000007">
    <property type="protein sequence ID" value="KGF73592.1"/>
    <property type="molecule type" value="Genomic_DNA"/>
</dbReference>
<dbReference type="InterPro" id="IPR008979">
    <property type="entry name" value="Galactose-bd-like_sf"/>
</dbReference>
<dbReference type="Gene3D" id="1.10.3020.20">
    <property type="match status" value="1"/>
</dbReference>
<accession>A0A098TP10</accession>
<comment type="caution">
    <text evidence="3">The sequence shown here is derived from an EMBL/GenBank/DDBJ whole genome shotgun (WGS) entry which is preliminary data.</text>
</comment>
<feature type="domain" description="Xaa-Pro dipeptidyl-peptidase C-terminal" evidence="2">
    <location>
        <begin position="339"/>
        <end position="578"/>
    </location>
</feature>
<dbReference type="Gene3D" id="2.60.120.260">
    <property type="entry name" value="Galactose-binding domain-like"/>
    <property type="match status" value="1"/>
</dbReference>
<dbReference type="Gene3D" id="3.40.50.1820">
    <property type="entry name" value="alpha/beta hydrolase"/>
    <property type="match status" value="1"/>
</dbReference>
<evidence type="ECO:0000256" key="1">
    <source>
        <dbReference type="ARBA" id="ARBA00022801"/>
    </source>
</evidence>
<dbReference type="PANTHER" id="PTHR43056:SF10">
    <property type="entry name" value="COCE_NOND FAMILY, PUTATIVE (AFU_ORTHOLOGUE AFUA_7G00600)-RELATED"/>
    <property type="match status" value="1"/>
</dbReference>
<dbReference type="Proteomes" id="UP000030170">
    <property type="component" value="Unassembled WGS sequence"/>
</dbReference>
<dbReference type="InterPro" id="IPR005674">
    <property type="entry name" value="CocE/Ser_esterase"/>
</dbReference>
<name>A0A098TP10_9CYAN</name>
<dbReference type="InterPro" id="IPR000383">
    <property type="entry name" value="Xaa-Pro-like_dom"/>
</dbReference>
<evidence type="ECO:0000313" key="4">
    <source>
        <dbReference type="Proteomes" id="UP000030170"/>
    </source>
</evidence>
<dbReference type="Pfam" id="PF08530">
    <property type="entry name" value="PepX_C"/>
    <property type="match status" value="1"/>
</dbReference>
<dbReference type="SUPFAM" id="SSF49785">
    <property type="entry name" value="Galactose-binding domain-like"/>
    <property type="match status" value="1"/>
</dbReference>
<organism evidence="3 4">
    <name type="scientific">Neosynechococcus sphagnicola sy1</name>
    <dbReference type="NCBI Taxonomy" id="1497020"/>
    <lineage>
        <taxon>Bacteria</taxon>
        <taxon>Bacillati</taxon>
        <taxon>Cyanobacteriota</taxon>
        <taxon>Cyanophyceae</taxon>
        <taxon>Neosynechococcales</taxon>
        <taxon>Neosynechococcaceae</taxon>
        <taxon>Neosynechococcus</taxon>
    </lineage>
</organism>
<dbReference type="AlphaFoldDB" id="A0A098TP10"/>
<reference evidence="3 4" key="1">
    <citation type="journal article" date="2014" name="Mol. Ecol.">
        <title>Evolution of Synechococcus.</title>
        <authorList>
            <person name="Dvorak P."/>
            <person name="Casamatta D."/>
            <person name="Hasler P."/>
            <person name="Poulickova A."/>
            <person name="Ondrej V."/>
            <person name="Sanges R."/>
        </authorList>
    </citation>
    <scope>NUCLEOTIDE SEQUENCE [LARGE SCALE GENOMIC DNA]</scope>
    <source>
        <strain evidence="3 4">CAUP A 1101</strain>
    </source>
</reference>
<dbReference type="SUPFAM" id="SSF53474">
    <property type="entry name" value="alpha/beta-Hydrolases"/>
    <property type="match status" value="1"/>
</dbReference>
<dbReference type="InterPro" id="IPR050585">
    <property type="entry name" value="Xaa-Pro_dipeptidyl-ppase/CocE"/>
</dbReference>
<proteinExistence type="predicted"/>
<evidence type="ECO:0000259" key="2">
    <source>
        <dbReference type="SMART" id="SM00939"/>
    </source>
</evidence>